<reference evidence="1 2" key="1">
    <citation type="journal article" date="2015" name="Nature">
        <title>rRNA introns, odd ribosomes, and small enigmatic genomes across a large radiation of phyla.</title>
        <authorList>
            <person name="Brown C.T."/>
            <person name="Hug L.A."/>
            <person name="Thomas B.C."/>
            <person name="Sharon I."/>
            <person name="Castelle C.J."/>
            <person name="Singh A."/>
            <person name="Wilkins M.J."/>
            <person name="Williams K.H."/>
            <person name="Banfield J.F."/>
        </authorList>
    </citation>
    <scope>NUCLEOTIDE SEQUENCE [LARGE SCALE GENOMIC DNA]</scope>
</reference>
<sequence length="98" mass="11123">METTSNTSASLISFSEMCDRISGATRKMALVLSAYPEEEQTTVLLELLGPHIQKILTDDTMQKFVMWFMNMSQSTRISITIDSRTILFEKKDGILIIE</sequence>
<name>A0A0G0SCW4_9BACT</name>
<dbReference type="EMBL" id="LBXD01000015">
    <property type="protein sequence ID" value="KKR23522.1"/>
    <property type="molecule type" value="Genomic_DNA"/>
</dbReference>
<evidence type="ECO:0000313" key="2">
    <source>
        <dbReference type="Proteomes" id="UP000034764"/>
    </source>
</evidence>
<protein>
    <submittedName>
        <fullName evidence="1">Uncharacterized protein</fullName>
    </submittedName>
</protein>
<organism evidence="1 2">
    <name type="scientific">Candidatus Yanofskybacteria bacterium GW2011_GWD2_39_48</name>
    <dbReference type="NCBI Taxonomy" id="1619031"/>
    <lineage>
        <taxon>Bacteria</taxon>
        <taxon>Candidatus Yanofskyibacteriota</taxon>
    </lineage>
</organism>
<dbReference type="AlphaFoldDB" id="A0A0G0SCW4"/>
<comment type="caution">
    <text evidence="1">The sequence shown here is derived from an EMBL/GenBank/DDBJ whole genome shotgun (WGS) entry which is preliminary data.</text>
</comment>
<accession>A0A0G0SCW4</accession>
<evidence type="ECO:0000313" key="1">
    <source>
        <dbReference type="EMBL" id="KKR23522.1"/>
    </source>
</evidence>
<dbReference type="Proteomes" id="UP000034764">
    <property type="component" value="Unassembled WGS sequence"/>
</dbReference>
<proteinExistence type="predicted"/>
<gene>
    <name evidence="1" type="ORF">UT53_C0015G0005</name>
</gene>